<dbReference type="InterPro" id="IPR006680">
    <property type="entry name" value="Amidohydro-rel"/>
</dbReference>
<dbReference type="HOGENOM" id="CLU_017290_4_0_1"/>
<sequence length="416" mass="46551">MLELAEAAFGYPAIDNHAHPFLTEKNRDAFAFEGLNSEATGDALTVDSHYTLACYRSTADLSKLFGLKGDEASWESVKKKRASMDYAELCRMCMKPTGIQCILIDDGLGGVADLAEGYKWHDQFTTSPTKRIVRIEVEAQDILKKLLEVRSTEVTASTVGELLGTFTQEFRKSITANAEDKEVVGFKSVACYRTGLDIATSGTPEEVQQSVLDALERYKQKGDLRFEHKALNDHLVRIVLEIAGSHQKPVQFHTGLGDNDIRLTKSSPAHMQSIIEAYPNTTFVLLHSSYPYTRDAGYLTSVYRNVYLDFGEIFPFVSADGQRAVIRQVLELAPTNRILWSTDGHWWPESYYLGSIQARQALFEVLSDSVRRAELTQQQAVLIVQNALFHNSNRIYRLGLEPDLNIIPTKADGTRG</sequence>
<organism evidence="2 3">
    <name type="scientific">Hydnomerulius pinastri MD-312</name>
    <dbReference type="NCBI Taxonomy" id="994086"/>
    <lineage>
        <taxon>Eukaryota</taxon>
        <taxon>Fungi</taxon>
        <taxon>Dikarya</taxon>
        <taxon>Basidiomycota</taxon>
        <taxon>Agaricomycotina</taxon>
        <taxon>Agaricomycetes</taxon>
        <taxon>Agaricomycetidae</taxon>
        <taxon>Boletales</taxon>
        <taxon>Boletales incertae sedis</taxon>
        <taxon>Leucogyrophana</taxon>
    </lineage>
</organism>
<feature type="domain" description="Amidohydrolase-related" evidence="1">
    <location>
        <begin position="231"/>
        <end position="373"/>
    </location>
</feature>
<evidence type="ECO:0000313" key="2">
    <source>
        <dbReference type="EMBL" id="KIJ60471.1"/>
    </source>
</evidence>
<dbReference type="Gene3D" id="3.20.20.140">
    <property type="entry name" value="Metal-dependent hydrolases"/>
    <property type="match status" value="1"/>
</dbReference>
<evidence type="ECO:0000313" key="3">
    <source>
        <dbReference type="Proteomes" id="UP000053820"/>
    </source>
</evidence>
<dbReference type="OrthoDB" id="3364440at2759"/>
<protein>
    <recommendedName>
        <fullName evidence="1">Amidohydrolase-related domain-containing protein</fullName>
    </recommendedName>
</protein>
<reference evidence="2 3" key="1">
    <citation type="submission" date="2014-04" db="EMBL/GenBank/DDBJ databases">
        <title>Evolutionary Origins and Diversification of the Mycorrhizal Mutualists.</title>
        <authorList>
            <consortium name="DOE Joint Genome Institute"/>
            <consortium name="Mycorrhizal Genomics Consortium"/>
            <person name="Kohler A."/>
            <person name="Kuo A."/>
            <person name="Nagy L.G."/>
            <person name="Floudas D."/>
            <person name="Copeland A."/>
            <person name="Barry K.W."/>
            <person name="Cichocki N."/>
            <person name="Veneault-Fourrey C."/>
            <person name="LaButti K."/>
            <person name="Lindquist E.A."/>
            <person name="Lipzen A."/>
            <person name="Lundell T."/>
            <person name="Morin E."/>
            <person name="Murat C."/>
            <person name="Riley R."/>
            <person name="Ohm R."/>
            <person name="Sun H."/>
            <person name="Tunlid A."/>
            <person name="Henrissat B."/>
            <person name="Grigoriev I.V."/>
            <person name="Hibbett D.S."/>
            <person name="Martin F."/>
        </authorList>
    </citation>
    <scope>NUCLEOTIDE SEQUENCE [LARGE SCALE GENOMIC DNA]</scope>
    <source>
        <strain evidence="2 3">MD-312</strain>
    </source>
</reference>
<dbReference type="GO" id="GO:0016787">
    <property type="term" value="F:hydrolase activity"/>
    <property type="evidence" value="ECO:0007669"/>
    <property type="project" value="InterPro"/>
</dbReference>
<accession>A0A0C9WAF8</accession>
<dbReference type="PANTHER" id="PTHR43383">
    <property type="entry name" value="NODULIN 6"/>
    <property type="match status" value="1"/>
</dbReference>
<dbReference type="InterPro" id="IPR032466">
    <property type="entry name" value="Metal_Hydrolase"/>
</dbReference>
<dbReference type="AlphaFoldDB" id="A0A0C9WAF8"/>
<dbReference type="EMBL" id="KN839872">
    <property type="protein sequence ID" value="KIJ60471.1"/>
    <property type="molecule type" value="Genomic_DNA"/>
</dbReference>
<gene>
    <name evidence="2" type="ORF">HYDPIDRAFT_32272</name>
</gene>
<evidence type="ECO:0000259" key="1">
    <source>
        <dbReference type="Pfam" id="PF04909"/>
    </source>
</evidence>
<dbReference type="Pfam" id="PF04909">
    <property type="entry name" value="Amidohydro_2"/>
    <property type="match status" value="1"/>
</dbReference>
<dbReference type="Proteomes" id="UP000053820">
    <property type="component" value="Unassembled WGS sequence"/>
</dbReference>
<name>A0A0C9WAF8_9AGAM</name>
<dbReference type="SUPFAM" id="SSF51556">
    <property type="entry name" value="Metallo-dependent hydrolases"/>
    <property type="match status" value="1"/>
</dbReference>
<proteinExistence type="predicted"/>
<dbReference type="PANTHER" id="PTHR43383:SF2">
    <property type="entry name" value="AMIDOHYDROLASE 2 FAMILY PROTEIN"/>
    <property type="match status" value="1"/>
</dbReference>
<keyword evidence="3" id="KW-1185">Reference proteome</keyword>